<feature type="compositionally biased region" description="Basic and acidic residues" evidence="15">
    <location>
        <begin position="875"/>
        <end position="895"/>
    </location>
</feature>
<evidence type="ECO:0000256" key="3">
    <source>
        <dbReference type="ARBA" id="ARBA00022729"/>
    </source>
</evidence>
<feature type="domain" description="Cadherin" evidence="17">
    <location>
        <begin position="121"/>
        <end position="226"/>
    </location>
</feature>
<evidence type="ECO:0000256" key="11">
    <source>
        <dbReference type="ARBA" id="ARBA00023257"/>
    </source>
</evidence>
<dbReference type="GO" id="GO:0050806">
    <property type="term" value="P:positive regulation of synaptic transmission"/>
    <property type="evidence" value="ECO:0007669"/>
    <property type="project" value="TreeGrafter"/>
</dbReference>
<dbReference type="SUPFAM" id="SSF49899">
    <property type="entry name" value="Concanavalin A-like lectins/glucanases"/>
    <property type="match status" value="1"/>
</dbReference>
<keyword evidence="11" id="KW-0628">Postsynaptic cell membrane</keyword>
<dbReference type="GO" id="GO:0005509">
    <property type="term" value="F:calcium ion binding"/>
    <property type="evidence" value="ECO:0007669"/>
    <property type="project" value="UniProtKB-UniRule"/>
</dbReference>
<evidence type="ECO:0000256" key="10">
    <source>
        <dbReference type="ARBA" id="ARBA00023180"/>
    </source>
</evidence>
<keyword evidence="19" id="KW-1185">Reference proteome</keyword>
<evidence type="ECO:0000313" key="18">
    <source>
        <dbReference type="EMBL" id="KAF0294634.1"/>
    </source>
</evidence>
<dbReference type="InterPro" id="IPR045588">
    <property type="entry name" value="CLSTN_C"/>
</dbReference>
<dbReference type="FunFam" id="2.60.40.60:FF:000025">
    <property type="entry name" value="Calsyntenin 1"/>
    <property type="match status" value="1"/>
</dbReference>
<comment type="subcellular location">
    <subcellularLocation>
        <location evidence="12">Postsynaptic cell membrane</location>
        <topology evidence="12">Single-pass type I membrane protein</topology>
    </subcellularLocation>
</comment>
<evidence type="ECO:0000256" key="1">
    <source>
        <dbReference type="ARBA" id="ARBA00022475"/>
    </source>
</evidence>
<name>A0A6A4VSQ4_AMPAM</name>
<dbReference type="PANTHER" id="PTHR14139:SF2">
    <property type="entry name" value="CALSYNTENIN-1"/>
    <property type="match status" value="1"/>
</dbReference>
<dbReference type="PRINTS" id="PR00205">
    <property type="entry name" value="CADHERIN"/>
</dbReference>
<keyword evidence="6" id="KW-0130">Cell adhesion</keyword>
<dbReference type="PROSITE" id="PS50268">
    <property type="entry name" value="CADHERIN_2"/>
    <property type="match status" value="2"/>
</dbReference>
<evidence type="ECO:0000256" key="13">
    <source>
        <dbReference type="ARBA" id="ARBA00035015"/>
    </source>
</evidence>
<dbReference type="GO" id="GO:0009986">
    <property type="term" value="C:cell surface"/>
    <property type="evidence" value="ECO:0007669"/>
    <property type="project" value="TreeGrafter"/>
</dbReference>
<evidence type="ECO:0000256" key="12">
    <source>
        <dbReference type="ARBA" id="ARBA00035006"/>
    </source>
</evidence>
<dbReference type="SUPFAM" id="SSF49313">
    <property type="entry name" value="Cadherin-like"/>
    <property type="match status" value="2"/>
</dbReference>
<accession>A0A6A4VSQ4</accession>
<comment type="similarity">
    <text evidence="13">Belongs to the calsyntenin family.</text>
</comment>
<comment type="caution">
    <text evidence="18">The sequence shown here is derived from an EMBL/GenBank/DDBJ whole genome shotgun (WGS) entry which is preliminary data.</text>
</comment>
<dbReference type="CDD" id="cd11304">
    <property type="entry name" value="Cadherin_repeat"/>
    <property type="match status" value="2"/>
</dbReference>
<evidence type="ECO:0000256" key="16">
    <source>
        <dbReference type="SAM" id="Phobius"/>
    </source>
</evidence>
<keyword evidence="3" id="KW-0732">Signal</keyword>
<dbReference type="Pfam" id="PF19699">
    <property type="entry name" value="CLSTN_C"/>
    <property type="match status" value="1"/>
</dbReference>
<keyword evidence="2 16" id="KW-0812">Transmembrane</keyword>
<protein>
    <submittedName>
        <fullName evidence="18">Calsyntenin-1</fullName>
    </submittedName>
</protein>
<dbReference type="GO" id="GO:0045211">
    <property type="term" value="C:postsynaptic membrane"/>
    <property type="evidence" value="ECO:0007669"/>
    <property type="project" value="UniProtKB-SubCell"/>
</dbReference>
<dbReference type="AlphaFoldDB" id="A0A6A4VSQ4"/>
<sequence>MEGSSRPRLDLVSPSDGYHGLVREDQRLVDVSPPIRAVGAAVCGFRIVNKHHGDVPFEVVSTDASTGEAVIQARRPLSCEKRKSYRFEIAAVGCDPGPQVSDNVTVHIEVEDVNEFAPRFTERSYILDVDEGRLYDEIVQVAAEDDDCSPKYGDICRYEILSSDQPFVINSQGTIRNTEPLSYEKSHNHILFIVAYDCGMKMSDKVTVTIKVNRVCHLGWKDLPEHVEYAPNSGAVALFPDATLDMCEVPCAVDRVQSKISLQTSHIGKGCDRDTFSVENQRRLCGADARAVDLLPSPTAESQWTRPLPRDHGHESDEVFQFDGTSTAVVVPPSVMEPQLGNTFTISVWLRHADHPGQDKHVKEHVLCNADDHRMNRHHYALFIRNCHLIMLLRREYDEANLNTFSPAEWRWQIPQVCDDEWHHYSLSMQYPDLTLTVDGRPVSVEPQMHEVIDDWPLHSAPDLSTRLAVGGCWQGSESRMKHIFNGYMAGLSVLRGATEKAEVLSCLHSCSESLQAPDVQFLLPGMELLANNDMTEVTVEGSNRTHIQSLFRKIAYVNSREFPTAGRRGLKVITNLVCTNGKMVKIPVVDSYVIVRQPRYLHIAVNGTDNFSDDYEQLKTGVSVFPDIRVLAGTDQQEMSAGRSVGHKLDKCAVTVYPPLNPEHEELTLNQRLLDSFQLRAKLNKDGLVVYGPGQPDSYQEALRFVQYTNRKPAYYLNRAFKLLCSSMSQRFISNEYVQTLTVIHPARRTEPPKRLATAAPPATQDEEPAAAAAAPAQPEVEEAVPPPAAHVQDARHHVQLKSWTTGHQMRSAGASHAVTIIIVVCIGFLVSMIVLGVIRIRAAHRRHQDEAADAEMAWDDSALNITVNPMEEVREGGTEGRGTGREGGRERGRCLNITVNPMEEVRGTAGGREGRKKTGGA</sequence>
<evidence type="ECO:0000256" key="7">
    <source>
        <dbReference type="ARBA" id="ARBA00022989"/>
    </source>
</evidence>
<proteinExistence type="inferred from homology"/>
<evidence type="ECO:0000256" key="8">
    <source>
        <dbReference type="ARBA" id="ARBA00023018"/>
    </source>
</evidence>
<evidence type="ECO:0000256" key="4">
    <source>
        <dbReference type="ARBA" id="ARBA00022737"/>
    </source>
</evidence>
<feature type="compositionally biased region" description="Low complexity" evidence="15">
    <location>
        <begin position="758"/>
        <end position="780"/>
    </location>
</feature>
<dbReference type="OrthoDB" id="10012272at2759"/>
<feature type="region of interest" description="Disordered" evidence="15">
    <location>
        <begin position="875"/>
        <end position="923"/>
    </location>
</feature>
<keyword evidence="4" id="KW-0677">Repeat</keyword>
<evidence type="ECO:0000256" key="14">
    <source>
        <dbReference type="PROSITE-ProRule" id="PRU00043"/>
    </source>
</evidence>
<dbReference type="InterPro" id="IPR002126">
    <property type="entry name" value="Cadherin-like_dom"/>
</dbReference>
<dbReference type="SMART" id="SM00112">
    <property type="entry name" value="CA"/>
    <property type="match status" value="2"/>
</dbReference>
<feature type="transmembrane region" description="Helical" evidence="16">
    <location>
        <begin position="819"/>
        <end position="840"/>
    </location>
</feature>
<feature type="domain" description="Cadherin" evidence="17">
    <location>
        <begin position="45"/>
        <end position="120"/>
    </location>
</feature>
<keyword evidence="7 16" id="KW-1133">Transmembrane helix</keyword>
<organism evidence="18 19">
    <name type="scientific">Amphibalanus amphitrite</name>
    <name type="common">Striped barnacle</name>
    <name type="synonym">Balanus amphitrite</name>
    <dbReference type="NCBI Taxonomy" id="1232801"/>
    <lineage>
        <taxon>Eukaryota</taxon>
        <taxon>Metazoa</taxon>
        <taxon>Ecdysozoa</taxon>
        <taxon>Arthropoda</taxon>
        <taxon>Crustacea</taxon>
        <taxon>Multicrustacea</taxon>
        <taxon>Cirripedia</taxon>
        <taxon>Thoracica</taxon>
        <taxon>Thoracicalcarea</taxon>
        <taxon>Balanomorpha</taxon>
        <taxon>Balanoidea</taxon>
        <taxon>Balanidae</taxon>
        <taxon>Amphibalaninae</taxon>
        <taxon>Amphibalanus</taxon>
    </lineage>
</organism>
<dbReference type="PANTHER" id="PTHR14139">
    <property type="entry name" value="CALSYNTENIN"/>
    <property type="match status" value="1"/>
</dbReference>
<evidence type="ECO:0000256" key="6">
    <source>
        <dbReference type="ARBA" id="ARBA00022889"/>
    </source>
</evidence>
<dbReference type="EMBL" id="VIIS01001672">
    <property type="protein sequence ID" value="KAF0294634.1"/>
    <property type="molecule type" value="Genomic_DNA"/>
</dbReference>
<keyword evidence="9 16" id="KW-0472">Membrane</keyword>
<evidence type="ECO:0000313" key="19">
    <source>
        <dbReference type="Proteomes" id="UP000440578"/>
    </source>
</evidence>
<evidence type="ECO:0000256" key="5">
    <source>
        <dbReference type="ARBA" id="ARBA00022837"/>
    </source>
</evidence>
<keyword evidence="5 14" id="KW-0106">Calcium</keyword>
<reference evidence="18 19" key="1">
    <citation type="submission" date="2019-07" db="EMBL/GenBank/DDBJ databases">
        <title>Draft genome assembly of a fouling barnacle, Amphibalanus amphitrite (Darwin, 1854): The first reference genome for Thecostraca.</title>
        <authorList>
            <person name="Kim W."/>
        </authorList>
    </citation>
    <scope>NUCLEOTIDE SEQUENCE [LARGE SCALE GENOMIC DNA]</scope>
    <source>
        <strain evidence="18">SNU_AA5</strain>
        <tissue evidence="18">Soma without cirri and trophi</tissue>
    </source>
</reference>
<dbReference type="GO" id="GO:0051965">
    <property type="term" value="P:positive regulation of synapse assembly"/>
    <property type="evidence" value="ECO:0007669"/>
    <property type="project" value="TreeGrafter"/>
</dbReference>
<dbReference type="Pfam" id="PF00028">
    <property type="entry name" value="Cadherin"/>
    <property type="match status" value="1"/>
</dbReference>
<evidence type="ECO:0000256" key="9">
    <source>
        <dbReference type="ARBA" id="ARBA00023136"/>
    </source>
</evidence>
<feature type="region of interest" description="Disordered" evidence="15">
    <location>
        <begin position="750"/>
        <end position="796"/>
    </location>
</feature>
<evidence type="ECO:0000259" key="17">
    <source>
        <dbReference type="PROSITE" id="PS50268"/>
    </source>
</evidence>
<evidence type="ECO:0000256" key="15">
    <source>
        <dbReference type="SAM" id="MobiDB-lite"/>
    </source>
</evidence>
<dbReference type="Proteomes" id="UP000440578">
    <property type="component" value="Unassembled WGS sequence"/>
</dbReference>
<keyword evidence="8" id="KW-0770">Synapse</keyword>
<gene>
    <name evidence="18" type="primary">Cals</name>
    <name evidence="18" type="ORF">FJT64_007676</name>
</gene>
<dbReference type="InterPro" id="IPR013320">
    <property type="entry name" value="ConA-like_dom_sf"/>
</dbReference>
<dbReference type="Gene3D" id="2.60.40.60">
    <property type="entry name" value="Cadherins"/>
    <property type="match status" value="2"/>
</dbReference>
<keyword evidence="10" id="KW-0325">Glycoprotein</keyword>
<dbReference type="InterPro" id="IPR015919">
    <property type="entry name" value="Cadherin-like_sf"/>
</dbReference>
<keyword evidence="1" id="KW-1003">Cell membrane</keyword>
<evidence type="ECO:0000256" key="2">
    <source>
        <dbReference type="ARBA" id="ARBA00022692"/>
    </source>
</evidence>
<dbReference type="GO" id="GO:0007156">
    <property type="term" value="P:homophilic cell adhesion via plasma membrane adhesion molecules"/>
    <property type="evidence" value="ECO:0007669"/>
    <property type="project" value="InterPro"/>
</dbReference>
<dbReference type="Gene3D" id="2.60.120.200">
    <property type="match status" value="1"/>
</dbReference>